<evidence type="ECO:0000313" key="2">
    <source>
        <dbReference type="Proteomes" id="UP001151760"/>
    </source>
</evidence>
<accession>A0ABQ5J030</accession>
<dbReference type="Proteomes" id="UP001151760">
    <property type="component" value="Unassembled WGS sequence"/>
</dbReference>
<evidence type="ECO:0000313" key="1">
    <source>
        <dbReference type="EMBL" id="GJU05820.1"/>
    </source>
</evidence>
<dbReference type="EMBL" id="BQNB010021381">
    <property type="protein sequence ID" value="GJU05820.1"/>
    <property type="molecule type" value="Genomic_DNA"/>
</dbReference>
<protein>
    <submittedName>
        <fullName evidence="1">Uncharacterized protein</fullName>
    </submittedName>
</protein>
<comment type="caution">
    <text evidence="1">The sequence shown here is derived from an EMBL/GenBank/DDBJ whole genome shotgun (WGS) entry which is preliminary data.</text>
</comment>
<reference evidence="1" key="1">
    <citation type="journal article" date="2022" name="Int. J. Mol. Sci.">
        <title>Draft Genome of Tanacetum Coccineum: Genomic Comparison of Closely Related Tanacetum-Family Plants.</title>
        <authorList>
            <person name="Yamashiro T."/>
            <person name="Shiraishi A."/>
            <person name="Nakayama K."/>
            <person name="Satake H."/>
        </authorList>
    </citation>
    <scope>NUCLEOTIDE SEQUENCE</scope>
</reference>
<gene>
    <name evidence="1" type="ORF">Tco_1122250</name>
</gene>
<organism evidence="1 2">
    <name type="scientific">Tanacetum coccineum</name>
    <dbReference type="NCBI Taxonomy" id="301880"/>
    <lineage>
        <taxon>Eukaryota</taxon>
        <taxon>Viridiplantae</taxon>
        <taxon>Streptophyta</taxon>
        <taxon>Embryophyta</taxon>
        <taxon>Tracheophyta</taxon>
        <taxon>Spermatophyta</taxon>
        <taxon>Magnoliopsida</taxon>
        <taxon>eudicotyledons</taxon>
        <taxon>Gunneridae</taxon>
        <taxon>Pentapetalae</taxon>
        <taxon>asterids</taxon>
        <taxon>campanulids</taxon>
        <taxon>Asterales</taxon>
        <taxon>Asteraceae</taxon>
        <taxon>Asteroideae</taxon>
        <taxon>Anthemideae</taxon>
        <taxon>Anthemidinae</taxon>
        <taxon>Tanacetum</taxon>
    </lineage>
</organism>
<proteinExistence type="predicted"/>
<keyword evidence="2" id="KW-1185">Reference proteome</keyword>
<sequence>MATLSPPDAEYVAVLNVCGQCSSPQALLRALRKALQLYWPPLIGLPILSLNIVRSNINSDEGGCEDLPIVTIILSMDNLETPMEGKITNQVAVDYQFWSHQLAIALILFDEGEGGYNCVHLCAESEYSDFKTFSTQAVLQGVCVGKCWLRRWELLVVSDVLLGAIMVLLLIFQTREETDELERSEMRDESKKQDVLNSAKIYTDSDWN</sequence>
<reference evidence="1" key="2">
    <citation type="submission" date="2022-01" db="EMBL/GenBank/DDBJ databases">
        <authorList>
            <person name="Yamashiro T."/>
            <person name="Shiraishi A."/>
            <person name="Satake H."/>
            <person name="Nakayama K."/>
        </authorList>
    </citation>
    <scope>NUCLEOTIDE SEQUENCE</scope>
</reference>
<name>A0ABQ5J030_9ASTR</name>